<dbReference type="PRINTS" id="PR00411">
    <property type="entry name" value="PNDRDTASEI"/>
</dbReference>
<feature type="binding site" evidence="4">
    <location>
        <position position="67"/>
    </location>
    <ligand>
        <name>FAD</name>
        <dbReference type="ChEBI" id="CHEBI:57692"/>
    </ligand>
</feature>
<accession>A0A2A9E8D4</accession>
<dbReference type="PANTHER" id="PTHR43014:SF2">
    <property type="entry name" value="MERCURIC REDUCTASE"/>
    <property type="match status" value="1"/>
</dbReference>
<comment type="cofactor">
    <cofactor evidence="4">
        <name>FAD</name>
        <dbReference type="ChEBI" id="CHEBI:57692"/>
    </cofactor>
    <text evidence="4">Binds 1 FAD per subunit.</text>
</comment>
<evidence type="ECO:0000256" key="1">
    <source>
        <dbReference type="ARBA" id="ARBA00007532"/>
    </source>
</evidence>
<keyword evidence="4" id="KW-0547">Nucleotide-binding</keyword>
<dbReference type="InterPro" id="IPR036188">
    <property type="entry name" value="FAD/NAD-bd_sf"/>
</dbReference>
<reference evidence="9 10" key="1">
    <citation type="submission" date="2017-10" db="EMBL/GenBank/DDBJ databases">
        <title>Sequencing the genomes of 1000 actinobacteria strains.</title>
        <authorList>
            <person name="Klenk H.-P."/>
        </authorList>
    </citation>
    <scope>NUCLEOTIDE SEQUENCE [LARGE SCALE GENOMIC DNA]</scope>
    <source>
        <strain evidence="9 10">DSM 18966</strain>
    </source>
</reference>
<feature type="disulfide bond" description="Redox-active" evidence="5">
    <location>
        <begin position="58"/>
        <end position="63"/>
    </location>
</feature>
<dbReference type="PIRSF" id="PIRSF000350">
    <property type="entry name" value="Mercury_reductase_MerA"/>
    <property type="match status" value="1"/>
</dbReference>
<dbReference type="InterPro" id="IPR023753">
    <property type="entry name" value="FAD/NAD-binding_dom"/>
</dbReference>
<keyword evidence="2" id="KW-0285">Flavoprotein</keyword>
<comment type="similarity">
    <text evidence="1">Belongs to the class-I pyridine nucleotide-disulfide oxidoreductase family.</text>
</comment>
<comment type="caution">
    <text evidence="9">The sequence shown here is derived from an EMBL/GenBank/DDBJ whole genome shotgun (WGS) entry which is preliminary data.</text>
</comment>
<gene>
    <name evidence="9" type="ORF">ATL42_2748</name>
</gene>
<evidence type="ECO:0000259" key="7">
    <source>
        <dbReference type="Pfam" id="PF02852"/>
    </source>
</evidence>
<dbReference type="AlphaFoldDB" id="A0A2A9E8D4"/>
<dbReference type="InterPro" id="IPR016156">
    <property type="entry name" value="FAD/NAD-linked_Rdtase_dimer_sf"/>
</dbReference>
<feature type="binding site" evidence="4">
    <location>
        <position position="326"/>
    </location>
    <ligand>
        <name>FAD</name>
        <dbReference type="ChEBI" id="CHEBI:57692"/>
    </ligand>
</feature>
<dbReference type="SUPFAM" id="SSF51905">
    <property type="entry name" value="FAD/NAD(P)-binding domain"/>
    <property type="match status" value="1"/>
</dbReference>
<evidence type="ECO:0000256" key="4">
    <source>
        <dbReference type="PIRSR" id="PIRSR000350-3"/>
    </source>
</evidence>
<protein>
    <submittedName>
        <fullName evidence="9">Dihydrolipoamide dehydrogenase</fullName>
    </submittedName>
</protein>
<dbReference type="Gene3D" id="3.50.50.60">
    <property type="entry name" value="FAD/NAD(P)-binding domain"/>
    <property type="match status" value="2"/>
</dbReference>
<keyword evidence="3 4" id="KW-0274">FAD</keyword>
<dbReference type="PANTHER" id="PTHR43014">
    <property type="entry name" value="MERCURIC REDUCTASE"/>
    <property type="match status" value="1"/>
</dbReference>
<evidence type="ECO:0000256" key="6">
    <source>
        <dbReference type="SAM" id="MobiDB-lite"/>
    </source>
</evidence>
<dbReference type="PRINTS" id="PR00368">
    <property type="entry name" value="FADPNR"/>
</dbReference>
<dbReference type="GO" id="GO:0003955">
    <property type="term" value="F:NAD(P)H dehydrogenase (quinone) activity"/>
    <property type="evidence" value="ECO:0007669"/>
    <property type="project" value="TreeGrafter"/>
</dbReference>
<evidence type="ECO:0000256" key="5">
    <source>
        <dbReference type="PIRSR" id="PIRSR000350-4"/>
    </source>
</evidence>
<dbReference type="InterPro" id="IPR001100">
    <property type="entry name" value="Pyr_nuc-diS_OxRdtase"/>
</dbReference>
<dbReference type="SUPFAM" id="SSF55424">
    <property type="entry name" value="FAD/NAD-linked reductases, dimerisation (C-terminal) domain"/>
    <property type="match status" value="1"/>
</dbReference>
<dbReference type="EMBL" id="PDJG01000001">
    <property type="protein sequence ID" value="PFG34821.1"/>
    <property type="molecule type" value="Genomic_DNA"/>
</dbReference>
<evidence type="ECO:0000256" key="2">
    <source>
        <dbReference type="ARBA" id="ARBA00022630"/>
    </source>
</evidence>
<evidence type="ECO:0000256" key="3">
    <source>
        <dbReference type="ARBA" id="ARBA00022827"/>
    </source>
</evidence>
<feature type="domain" description="FAD/NAD(P)-binding" evidence="8">
    <location>
        <begin position="21"/>
        <end position="340"/>
    </location>
</feature>
<feature type="binding site" evidence="4">
    <location>
        <begin position="160"/>
        <end position="162"/>
    </location>
    <ligand>
        <name>FAD</name>
        <dbReference type="ChEBI" id="CHEBI:57692"/>
    </ligand>
</feature>
<name>A0A2A9E8D4_9MICO</name>
<evidence type="ECO:0000313" key="10">
    <source>
        <dbReference type="Proteomes" id="UP000225548"/>
    </source>
</evidence>
<feature type="binding site" evidence="4">
    <location>
        <begin position="197"/>
        <end position="204"/>
    </location>
    <ligand>
        <name>NAD(+)</name>
        <dbReference type="ChEBI" id="CHEBI:57540"/>
    </ligand>
</feature>
<organism evidence="9 10">
    <name type="scientific">Sanguibacter antarcticus</name>
    <dbReference type="NCBI Taxonomy" id="372484"/>
    <lineage>
        <taxon>Bacteria</taxon>
        <taxon>Bacillati</taxon>
        <taxon>Actinomycetota</taxon>
        <taxon>Actinomycetes</taxon>
        <taxon>Micrococcales</taxon>
        <taxon>Sanguibacteraceae</taxon>
        <taxon>Sanguibacter</taxon>
    </lineage>
</organism>
<evidence type="ECO:0000313" key="9">
    <source>
        <dbReference type="EMBL" id="PFG34821.1"/>
    </source>
</evidence>
<dbReference type="OrthoDB" id="9800167at2"/>
<keyword evidence="10" id="KW-1185">Reference proteome</keyword>
<dbReference type="Gene3D" id="3.30.390.30">
    <property type="match status" value="1"/>
</dbReference>
<dbReference type="GO" id="GO:0050660">
    <property type="term" value="F:flavin adenine dinucleotide binding"/>
    <property type="evidence" value="ECO:0007669"/>
    <property type="project" value="TreeGrafter"/>
</dbReference>
<feature type="binding site" evidence="4">
    <location>
        <position position="284"/>
    </location>
    <ligand>
        <name>NAD(+)</name>
        <dbReference type="ChEBI" id="CHEBI:57540"/>
    </ligand>
</feature>
<evidence type="ECO:0000259" key="8">
    <source>
        <dbReference type="Pfam" id="PF07992"/>
    </source>
</evidence>
<dbReference type="Pfam" id="PF07992">
    <property type="entry name" value="Pyr_redox_2"/>
    <property type="match status" value="1"/>
</dbReference>
<sequence length="510" mass="52152">MTDEGTTAPTASTPQDDQLTYDVVVVGAGAVGENVADRAGRTGLSVVVVEQELVGGECSYWACMPSKAMLRPGAVLAAARAVPGAAEAVSGTIDTTALLARRSAFTSHWDDASQVSWLDGAGIALVRGAARLTGPRVLEVTSDDGSVVTLTARHAVVLATGSEPVIPDIDGLVRSAPWTSREATSVEDVPASLAVLGGGVVGVEMATAFADLGTHVTLIVRGDRVLNGFEPFVSEAVVGSLREIGVDVRLETQVVEAHREDGGVHLRLSTGSVLVAEQVLVATGRRPATADLGLETVGLTAGSTITVDDSLAVKGVADGWLFAAGDVTGRVATTHQGKYQARVVGDVIAARFGTADAPEPADGPQVPGSERPAAAAESAAGAWSRYRATADHAAVPQVVFSRPEAASVGLTESAAHDAGLTVRTVEYALGSVAGAAVSADGYEGTAQIVIDTERGVIVGATFVGPEIAEMLHAATIAVVGEVPIERLWHAVPAYPTMSEVWLRLLETAGL</sequence>
<dbReference type="Pfam" id="PF02852">
    <property type="entry name" value="Pyr_redox_dim"/>
    <property type="match status" value="1"/>
</dbReference>
<keyword evidence="4" id="KW-0520">NAD</keyword>
<dbReference type="Proteomes" id="UP000225548">
    <property type="component" value="Unassembled WGS sequence"/>
</dbReference>
<proteinExistence type="inferred from homology"/>
<dbReference type="InterPro" id="IPR004099">
    <property type="entry name" value="Pyr_nucl-diS_OxRdtase_dimer"/>
</dbReference>
<feature type="domain" description="Pyridine nucleotide-disulphide oxidoreductase dimerisation" evidence="7">
    <location>
        <begin position="395"/>
        <end position="501"/>
    </location>
</feature>
<feature type="region of interest" description="Disordered" evidence="6">
    <location>
        <begin position="354"/>
        <end position="374"/>
    </location>
</feature>
<dbReference type="RefSeq" id="WP_098455795.1">
    <property type="nucleotide sequence ID" value="NZ_PDJG01000001.1"/>
</dbReference>